<keyword evidence="4" id="KW-1185">Reference proteome</keyword>
<feature type="domain" description="Thioesterase" evidence="2">
    <location>
        <begin position="169"/>
        <end position="242"/>
    </location>
</feature>
<evidence type="ECO:0000256" key="1">
    <source>
        <dbReference type="SAM" id="MobiDB-lite"/>
    </source>
</evidence>
<dbReference type="EMBL" id="WHVB01000003">
    <property type="protein sequence ID" value="KAF8484991.1"/>
    <property type="molecule type" value="Genomic_DNA"/>
</dbReference>
<dbReference type="Gene3D" id="3.10.129.10">
    <property type="entry name" value="Hotdog Thioesterase"/>
    <property type="match status" value="1"/>
</dbReference>
<sequence>MFNSLFRRITPRAVGSRQFLSSTSSIFSGPSRALRSLRFFTLAATLGSTAYTVGAFYPPPLLTYIAPRAAPPPPDPDLPESRAYVAALEEELQKLPILLKHRADEDTGAWYETRPYVSIPEDRRVNNLTAGALRGPGRLALLPLVRARSDESEALVIVHVGRGLCGHDGIVHGGLLATLLDETLARTAMLNLPDKIGVTANLSINYRAPTRADQFILIRIRLLEASGRKARVSATVEDLDGNILTEASGLFVQPKYAKFLDKGAIHEVMGTKPSAEQAAHGHGEILPHPAVVPTAQESS</sequence>
<dbReference type="InterPro" id="IPR006683">
    <property type="entry name" value="Thioestr_dom"/>
</dbReference>
<organism evidence="3 4">
    <name type="scientific">Russula ochroleuca</name>
    <dbReference type="NCBI Taxonomy" id="152965"/>
    <lineage>
        <taxon>Eukaryota</taxon>
        <taxon>Fungi</taxon>
        <taxon>Dikarya</taxon>
        <taxon>Basidiomycota</taxon>
        <taxon>Agaricomycotina</taxon>
        <taxon>Agaricomycetes</taxon>
        <taxon>Russulales</taxon>
        <taxon>Russulaceae</taxon>
        <taxon>Russula</taxon>
    </lineage>
</organism>
<reference evidence="3" key="1">
    <citation type="submission" date="2019-10" db="EMBL/GenBank/DDBJ databases">
        <authorList>
            <consortium name="DOE Joint Genome Institute"/>
            <person name="Kuo A."/>
            <person name="Miyauchi S."/>
            <person name="Kiss E."/>
            <person name="Drula E."/>
            <person name="Kohler A."/>
            <person name="Sanchez-Garcia M."/>
            <person name="Andreopoulos B."/>
            <person name="Barry K.W."/>
            <person name="Bonito G."/>
            <person name="Buee M."/>
            <person name="Carver A."/>
            <person name="Chen C."/>
            <person name="Cichocki N."/>
            <person name="Clum A."/>
            <person name="Culley D."/>
            <person name="Crous P.W."/>
            <person name="Fauchery L."/>
            <person name="Girlanda M."/>
            <person name="Hayes R."/>
            <person name="Keri Z."/>
            <person name="LaButti K."/>
            <person name="Lipzen A."/>
            <person name="Lombard V."/>
            <person name="Magnuson J."/>
            <person name="Maillard F."/>
            <person name="Morin E."/>
            <person name="Murat C."/>
            <person name="Nolan M."/>
            <person name="Ohm R."/>
            <person name="Pangilinan J."/>
            <person name="Pereira M."/>
            <person name="Perotto S."/>
            <person name="Peter M."/>
            <person name="Riley R."/>
            <person name="Sitrit Y."/>
            <person name="Stielow B."/>
            <person name="Szollosi G."/>
            <person name="Zifcakova L."/>
            <person name="Stursova M."/>
            <person name="Spatafora J.W."/>
            <person name="Tedersoo L."/>
            <person name="Vaario L.-M."/>
            <person name="Yamada A."/>
            <person name="Yan M."/>
            <person name="Wang P."/>
            <person name="Xu J."/>
            <person name="Bruns T."/>
            <person name="Baldrian P."/>
            <person name="Vilgalys R."/>
            <person name="Henrissat B."/>
            <person name="Grigoriev I.V."/>
            <person name="Hibbett D."/>
            <person name="Nagy L.G."/>
            <person name="Martin F.M."/>
        </authorList>
    </citation>
    <scope>NUCLEOTIDE SEQUENCE</scope>
    <source>
        <strain evidence="3">Prilba</strain>
    </source>
</reference>
<dbReference type="InterPro" id="IPR029069">
    <property type="entry name" value="HotDog_dom_sf"/>
</dbReference>
<feature type="region of interest" description="Disordered" evidence="1">
    <location>
        <begin position="274"/>
        <end position="299"/>
    </location>
</feature>
<dbReference type="CDD" id="cd03443">
    <property type="entry name" value="PaaI_thioesterase"/>
    <property type="match status" value="1"/>
</dbReference>
<dbReference type="SUPFAM" id="SSF54637">
    <property type="entry name" value="Thioesterase/thiol ester dehydrase-isomerase"/>
    <property type="match status" value="1"/>
</dbReference>
<dbReference type="PANTHER" id="PTHR47260">
    <property type="entry name" value="UPF0644 PROTEIN PB2B4.06"/>
    <property type="match status" value="1"/>
</dbReference>
<comment type="caution">
    <text evidence="3">The sequence shown here is derived from an EMBL/GenBank/DDBJ whole genome shotgun (WGS) entry which is preliminary data.</text>
</comment>
<reference evidence="3" key="2">
    <citation type="journal article" date="2020" name="Nat. Commun.">
        <title>Large-scale genome sequencing of mycorrhizal fungi provides insights into the early evolution of symbiotic traits.</title>
        <authorList>
            <person name="Miyauchi S."/>
            <person name="Kiss E."/>
            <person name="Kuo A."/>
            <person name="Drula E."/>
            <person name="Kohler A."/>
            <person name="Sanchez-Garcia M."/>
            <person name="Morin E."/>
            <person name="Andreopoulos B."/>
            <person name="Barry K.W."/>
            <person name="Bonito G."/>
            <person name="Buee M."/>
            <person name="Carver A."/>
            <person name="Chen C."/>
            <person name="Cichocki N."/>
            <person name="Clum A."/>
            <person name="Culley D."/>
            <person name="Crous P.W."/>
            <person name="Fauchery L."/>
            <person name="Girlanda M."/>
            <person name="Hayes R.D."/>
            <person name="Keri Z."/>
            <person name="LaButti K."/>
            <person name="Lipzen A."/>
            <person name="Lombard V."/>
            <person name="Magnuson J."/>
            <person name="Maillard F."/>
            <person name="Murat C."/>
            <person name="Nolan M."/>
            <person name="Ohm R.A."/>
            <person name="Pangilinan J."/>
            <person name="Pereira M.F."/>
            <person name="Perotto S."/>
            <person name="Peter M."/>
            <person name="Pfister S."/>
            <person name="Riley R."/>
            <person name="Sitrit Y."/>
            <person name="Stielow J.B."/>
            <person name="Szollosi G."/>
            <person name="Zifcakova L."/>
            <person name="Stursova M."/>
            <person name="Spatafora J.W."/>
            <person name="Tedersoo L."/>
            <person name="Vaario L.M."/>
            <person name="Yamada A."/>
            <person name="Yan M."/>
            <person name="Wang P."/>
            <person name="Xu J."/>
            <person name="Bruns T."/>
            <person name="Baldrian P."/>
            <person name="Vilgalys R."/>
            <person name="Dunand C."/>
            <person name="Henrissat B."/>
            <person name="Grigoriev I.V."/>
            <person name="Hibbett D."/>
            <person name="Nagy L.G."/>
            <person name="Martin F.M."/>
        </authorList>
    </citation>
    <scope>NUCLEOTIDE SEQUENCE</scope>
    <source>
        <strain evidence="3">Prilba</strain>
    </source>
</reference>
<dbReference type="PANTHER" id="PTHR47260:SF1">
    <property type="entry name" value="UPF0644 PROTEIN PB2B4.06"/>
    <property type="match status" value="1"/>
</dbReference>
<dbReference type="Proteomes" id="UP000759537">
    <property type="component" value="Unassembled WGS sequence"/>
</dbReference>
<evidence type="ECO:0000259" key="2">
    <source>
        <dbReference type="Pfam" id="PF03061"/>
    </source>
</evidence>
<evidence type="ECO:0000313" key="4">
    <source>
        <dbReference type="Proteomes" id="UP000759537"/>
    </source>
</evidence>
<dbReference type="Pfam" id="PF03061">
    <property type="entry name" value="4HBT"/>
    <property type="match status" value="1"/>
</dbReference>
<proteinExistence type="predicted"/>
<dbReference type="InterPro" id="IPR052061">
    <property type="entry name" value="PTE-AB_protein"/>
</dbReference>
<dbReference type="OrthoDB" id="506431at2759"/>
<protein>
    <submittedName>
        <fullName evidence="3">Mitochondrial protein</fullName>
    </submittedName>
</protein>
<dbReference type="AlphaFoldDB" id="A0A9P5N377"/>
<evidence type="ECO:0000313" key="3">
    <source>
        <dbReference type="EMBL" id="KAF8484991.1"/>
    </source>
</evidence>
<accession>A0A9P5N377</accession>
<name>A0A9P5N377_9AGAM</name>
<gene>
    <name evidence="3" type="ORF">DFH94DRAFT_717550</name>
</gene>